<protein>
    <submittedName>
        <fullName evidence="2">ATP-binding cassette domain-containing protein</fullName>
    </submittedName>
</protein>
<keyword evidence="2" id="KW-0547">Nucleotide-binding</keyword>
<keyword evidence="2" id="KW-0067">ATP-binding</keyword>
<dbReference type="AlphaFoldDB" id="A0A941FH73"/>
<sequence length="151" mass="16457">MKAGKVTALVGSSGAGKSTITSLLIRFYDPQNGSIKMDGHNIKDVSLKSLRGQMGIVSQGIILFNGSIRDNIVYGKLNATDYEIIESAKAANAHDFICAFPDGYDSQIGERGVKLSGGQKQRIAIARALLKIRKSSFSMKQRRPWIQNLNI</sequence>
<dbReference type="InterPro" id="IPR039421">
    <property type="entry name" value="Type_1_exporter"/>
</dbReference>
<dbReference type="GO" id="GO:0016887">
    <property type="term" value="F:ATP hydrolysis activity"/>
    <property type="evidence" value="ECO:0007669"/>
    <property type="project" value="InterPro"/>
</dbReference>
<dbReference type="GO" id="GO:0016020">
    <property type="term" value="C:membrane"/>
    <property type="evidence" value="ECO:0007669"/>
    <property type="project" value="TreeGrafter"/>
</dbReference>
<dbReference type="Gene3D" id="3.40.50.300">
    <property type="entry name" value="P-loop containing nucleotide triphosphate hydrolases"/>
    <property type="match status" value="1"/>
</dbReference>
<dbReference type="PANTHER" id="PTHR24221:SF503">
    <property type="entry name" value="MITOCHONDRIAL POTASSIUM CHANNEL ATP-BINDING SUBUNIT"/>
    <property type="match status" value="1"/>
</dbReference>
<dbReference type="EMBL" id="JAGTPW010000014">
    <property type="protein sequence ID" value="MBR8644693.1"/>
    <property type="molecule type" value="Genomic_DNA"/>
</dbReference>
<name>A0A941FH73_9BACI</name>
<dbReference type="PANTHER" id="PTHR24221">
    <property type="entry name" value="ATP-BINDING CASSETTE SUB-FAMILY B"/>
    <property type="match status" value="1"/>
</dbReference>
<evidence type="ECO:0000313" key="2">
    <source>
        <dbReference type="EMBL" id="MBR8644693.1"/>
    </source>
</evidence>
<dbReference type="GO" id="GO:0042626">
    <property type="term" value="F:ATPase-coupled transmembrane transporter activity"/>
    <property type="evidence" value="ECO:0007669"/>
    <property type="project" value="TreeGrafter"/>
</dbReference>
<dbReference type="Proteomes" id="UP000680045">
    <property type="component" value="Unassembled WGS sequence"/>
</dbReference>
<dbReference type="SUPFAM" id="SSF52540">
    <property type="entry name" value="P-loop containing nucleoside triphosphate hydrolases"/>
    <property type="match status" value="1"/>
</dbReference>
<gene>
    <name evidence="2" type="ORF">KEH51_10220</name>
</gene>
<dbReference type="Pfam" id="PF00005">
    <property type="entry name" value="ABC_tran"/>
    <property type="match status" value="1"/>
</dbReference>
<organism evidence="2 3">
    <name type="scientific">Peribacillus frigoritolerans</name>
    <dbReference type="NCBI Taxonomy" id="450367"/>
    <lineage>
        <taxon>Bacteria</taxon>
        <taxon>Bacillati</taxon>
        <taxon>Bacillota</taxon>
        <taxon>Bacilli</taxon>
        <taxon>Bacillales</taxon>
        <taxon>Bacillaceae</taxon>
        <taxon>Peribacillus</taxon>
    </lineage>
</organism>
<accession>A0A941FH73</accession>
<feature type="domain" description="ABC transporter" evidence="1">
    <location>
        <begin position="2"/>
        <end position="131"/>
    </location>
</feature>
<reference evidence="2" key="1">
    <citation type="submission" date="2021-04" db="EMBL/GenBank/DDBJ databases">
        <title>Whole genome sequencing of Enterococci isolates from hospitalized patients.</title>
        <authorList>
            <person name="Ogoti B.M."/>
            <person name="Onyambu F.G."/>
        </authorList>
    </citation>
    <scope>NUCLEOTIDE SEQUENCE</scope>
    <source>
        <strain evidence="2">242</strain>
    </source>
</reference>
<evidence type="ECO:0000259" key="1">
    <source>
        <dbReference type="Pfam" id="PF00005"/>
    </source>
</evidence>
<proteinExistence type="predicted"/>
<dbReference type="InterPro" id="IPR027417">
    <property type="entry name" value="P-loop_NTPase"/>
</dbReference>
<dbReference type="GO" id="GO:0005524">
    <property type="term" value="F:ATP binding"/>
    <property type="evidence" value="ECO:0007669"/>
    <property type="project" value="UniProtKB-KW"/>
</dbReference>
<comment type="caution">
    <text evidence="2">The sequence shown here is derived from an EMBL/GenBank/DDBJ whole genome shotgun (WGS) entry which is preliminary data.</text>
</comment>
<evidence type="ECO:0000313" key="3">
    <source>
        <dbReference type="Proteomes" id="UP000680045"/>
    </source>
</evidence>
<dbReference type="InterPro" id="IPR003439">
    <property type="entry name" value="ABC_transporter-like_ATP-bd"/>
</dbReference>